<dbReference type="EMBL" id="JH711576">
    <property type="protein sequence ID" value="EIW82944.1"/>
    <property type="molecule type" value="Genomic_DNA"/>
</dbReference>
<dbReference type="Proteomes" id="UP000053558">
    <property type="component" value="Unassembled WGS sequence"/>
</dbReference>
<evidence type="ECO:0000313" key="3">
    <source>
        <dbReference type="EMBL" id="EIW82944.1"/>
    </source>
</evidence>
<sequence>MSYAAAAASNASPLSDQARLSLYTIIHILFSHISHIIQPHPDPALLTTPADVARPSNVADDTAKVNVVSADFKQNPATLTSEALIPEDRDLPNRSRGRRSRPNQRLQEAEAEGIYLWNTFKTYLFQPGVAGGLVGLVNVGLLSSAGYHFYTDPQLRRDSKIISSTIAGAIAILGAEGYAVEKYRQTERGQAEEKRVREEGASIVKDIYGTIARPGVMGGMLGLVNTAILGAVGYYGYTNWDRPRWDRNVVSAISVGLFSLTAVEGYIADSYRKH</sequence>
<feature type="transmembrane region" description="Helical" evidence="2">
    <location>
        <begin position="249"/>
        <end position="268"/>
    </location>
</feature>
<gene>
    <name evidence="3" type="ORF">CONPUDRAFT_121241</name>
</gene>
<keyword evidence="4" id="KW-1185">Reference proteome</keyword>
<feature type="transmembrane region" description="Helical" evidence="2">
    <location>
        <begin position="161"/>
        <end position="180"/>
    </location>
</feature>
<accession>A0A5M3MW35</accession>
<evidence type="ECO:0000313" key="4">
    <source>
        <dbReference type="Proteomes" id="UP000053558"/>
    </source>
</evidence>
<organism evidence="3 4">
    <name type="scientific">Coniophora puteana (strain RWD-64-598)</name>
    <name type="common">Brown rot fungus</name>
    <dbReference type="NCBI Taxonomy" id="741705"/>
    <lineage>
        <taxon>Eukaryota</taxon>
        <taxon>Fungi</taxon>
        <taxon>Dikarya</taxon>
        <taxon>Basidiomycota</taxon>
        <taxon>Agaricomycotina</taxon>
        <taxon>Agaricomycetes</taxon>
        <taxon>Agaricomycetidae</taxon>
        <taxon>Boletales</taxon>
        <taxon>Coniophorineae</taxon>
        <taxon>Coniophoraceae</taxon>
        <taxon>Coniophora</taxon>
    </lineage>
</organism>
<protein>
    <submittedName>
        <fullName evidence="3">Uncharacterized protein</fullName>
    </submittedName>
</protein>
<dbReference type="OMA" id="WDNRIIG"/>
<feature type="transmembrane region" description="Helical" evidence="2">
    <location>
        <begin position="215"/>
        <end position="237"/>
    </location>
</feature>
<keyword evidence="2" id="KW-0812">Transmembrane</keyword>
<comment type="caution">
    <text evidence="3">The sequence shown here is derived from an EMBL/GenBank/DDBJ whole genome shotgun (WGS) entry which is preliminary data.</text>
</comment>
<dbReference type="GeneID" id="19199601"/>
<feature type="transmembrane region" description="Helical" evidence="2">
    <location>
        <begin position="129"/>
        <end position="149"/>
    </location>
</feature>
<dbReference type="RefSeq" id="XP_007766862.1">
    <property type="nucleotide sequence ID" value="XM_007768672.1"/>
</dbReference>
<evidence type="ECO:0000256" key="2">
    <source>
        <dbReference type="SAM" id="Phobius"/>
    </source>
</evidence>
<proteinExistence type="predicted"/>
<keyword evidence="2" id="KW-1133">Transmembrane helix</keyword>
<feature type="region of interest" description="Disordered" evidence="1">
    <location>
        <begin position="79"/>
        <end position="105"/>
    </location>
</feature>
<name>A0A5M3MW35_CONPW</name>
<dbReference type="KEGG" id="cput:CONPUDRAFT_121241"/>
<keyword evidence="2" id="KW-0472">Membrane</keyword>
<dbReference type="OrthoDB" id="2553651at2759"/>
<dbReference type="AlphaFoldDB" id="A0A5M3MW35"/>
<evidence type="ECO:0000256" key="1">
    <source>
        <dbReference type="SAM" id="MobiDB-lite"/>
    </source>
</evidence>
<reference evidence="4" key="1">
    <citation type="journal article" date="2012" name="Science">
        <title>The Paleozoic origin of enzymatic lignin decomposition reconstructed from 31 fungal genomes.</title>
        <authorList>
            <person name="Floudas D."/>
            <person name="Binder M."/>
            <person name="Riley R."/>
            <person name="Barry K."/>
            <person name="Blanchette R.A."/>
            <person name="Henrissat B."/>
            <person name="Martinez A.T."/>
            <person name="Otillar R."/>
            <person name="Spatafora J.W."/>
            <person name="Yadav J.S."/>
            <person name="Aerts A."/>
            <person name="Benoit I."/>
            <person name="Boyd A."/>
            <person name="Carlson A."/>
            <person name="Copeland A."/>
            <person name="Coutinho P.M."/>
            <person name="de Vries R.P."/>
            <person name="Ferreira P."/>
            <person name="Findley K."/>
            <person name="Foster B."/>
            <person name="Gaskell J."/>
            <person name="Glotzer D."/>
            <person name="Gorecki P."/>
            <person name="Heitman J."/>
            <person name="Hesse C."/>
            <person name="Hori C."/>
            <person name="Igarashi K."/>
            <person name="Jurgens J.A."/>
            <person name="Kallen N."/>
            <person name="Kersten P."/>
            <person name="Kohler A."/>
            <person name="Kuees U."/>
            <person name="Kumar T.K.A."/>
            <person name="Kuo A."/>
            <person name="LaButti K."/>
            <person name="Larrondo L.F."/>
            <person name="Lindquist E."/>
            <person name="Ling A."/>
            <person name="Lombard V."/>
            <person name="Lucas S."/>
            <person name="Lundell T."/>
            <person name="Martin R."/>
            <person name="McLaughlin D.J."/>
            <person name="Morgenstern I."/>
            <person name="Morin E."/>
            <person name="Murat C."/>
            <person name="Nagy L.G."/>
            <person name="Nolan M."/>
            <person name="Ohm R.A."/>
            <person name="Patyshakuliyeva A."/>
            <person name="Rokas A."/>
            <person name="Ruiz-Duenas F.J."/>
            <person name="Sabat G."/>
            <person name="Salamov A."/>
            <person name="Samejima M."/>
            <person name="Schmutz J."/>
            <person name="Slot J.C."/>
            <person name="St John F."/>
            <person name="Stenlid J."/>
            <person name="Sun H."/>
            <person name="Sun S."/>
            <person name="Syed K."/>
            <person name="Tsang A."/>
            <person name="Wiebenga A."/>
            <person name="Young D."/>
            <person name="Pisabarro A."/>
            <person name="Eastwood D.C."/>
            <person name="Martin F."/>
            <person name="Cullen D."/>
            <person name="Grigoriev I.V."/>
            <person name="Hibbett D.S."/>
        </authorList>
    </citation>
    <scope>NUCLEOTIDE SEQUENCE [LARGE SCALE GENOMIC DNA]</scope>
    <source>
        <strain evidence="4">RWD-64-598 SS2</strain>
    </source>
</reference>